<evidence type="ECO:0000256" key="1">
    <source>
        <dbReference type="PROSITE-ProRule" id="PRU00168"/>
    </source>
</evidence>
<dbReference type="SUPFAM" id="SSF48366">
    <property type="entry name" value="Ras GEF"/>
    <property type="match status" value="1"/>
</dbReference>
<dbReference type="SUPFAM" id="SSF56112">
    <property type="entry name" value="Protein kinase-like (PK-like)"/>
    <property type="match status" value="1"/>
</dbReference>
<feature type="compositionally biased region" description="Basic and acidic residues" evidence="2">
    <location>
        <begin position="521"/>
        <end position="531"/>
    </location>
</feature>
<accession>A0A5C3NEI6</accession>
<evidence type="ECO:0000259" key="4">
    <source>
        <dbReference type="PROSITE" id="PS50011"/>
    </source>
</evidence>
<feature type="domain" description="Ras-GEF" evidence="3">
    <location>
        <begin position="898"/>
        <end position="1121"/>
    </location>
</feature>
<feature type="compositionally biased region" description="Polar residues" evidence="2">
    <location>
        <begin position="628"/>
        <end position="642"/>
    </location>
</feature>
<feature type="compositionally biased region" description="Low complexity" evidence="2">
    <location>
        <begin position="581"/>
        <end position="594"/>
    </location>
</feature>
<dbReference type="GO" id="GO:0007264">
    <property type="term" value="P:small GTPase-mediated signal transduction"/>
    <property type="evidence" value="ECO:0007669"/>
    <property type="project" value="InterPro"/>
</dbReference>
<dbReference type="PROSITE" id="PS50011">
    <property type="entry name" value="PROTEIN_KINASE_DOM"/>
    <property type="match status" value="1"/>
</dbReference>
<dbReference type="InterPro" id="IPR051681">
    <property type="entry name" value="Ser/Thr_Kinases-Pseudokinases"/>
</dbReference>
<dbReference type="STRING" id="5364.A0A5C3NEI6"/>
<dbReference type="InterPro" id="IPR054000">
    <property type="entry name" value="MLKL_N"/>
</dbReference>
<reference evidence="6 7" key="1">
    <citation type="journal article" date="2019" name="Nat. Ecol. Evol.">
        <title>Megaphylogeny resolves global patterns of mushroom evolution.</title>
        <authorList>
            <person name="Varga T."/>
            <person name="Krizsan K."/>
            <person name="Foldi C."/>
            <person name="Dima B."/>
            <person name="Sanchez-Garcia M."/>
            <person name="Sanchez-Ramirez S."/>
            <person name="Szollosi G.J."/>
            <person name="Szarkandi J.G."/>
            <person name="Papp V."/>
            <person name="Albert L."/>
            <person name="Andreopoulos W."/>
            <person name="Angelini C."/>
            <person name="Antonin V."/>
            <person name="Barry K.W."/>
            <person name="Bougher N.L."/>
            <person name="Buchanan P."/>
            <person name="Buyck B."/>
            <person name="Bense V."/>
            <person name="Catcheside P."/>
            <person name="Chovatia M."/>
            <person name="Cooper J."/>
            <person name="Damon W."/>
            <person name="Desjardin D."/>
            <person name="Finy P."/>
            <person name="Geml J."/>
            <person name="Haridas S."/>
            <person name="Hughes K."/>
            <person name="Justo A."/>
            <person name="Karasinski D."/>
            <person name="Kautmanova I."/>
            <person name="Kiss B."/>
            <person name="Kocsube S."/>
            <person name="Kotiranta H."/>
            <person name="LaButti K.M."/>
            <person name="Lechner B.E."/>
            <person name="Liimatainen K."/>
            <person name="Lipzen A."/>
            <person name="Lukacs Z."/>
            <person name="Mihaltcheva S."/>
            <person name="Morgado L.N."/>
            <person name="Niskanen T."/>
            <person name="Noordeloos M.E."/>
            <person name="Ohm R.A."/>
            <person name="Ortiz-Santana B."/>
            <person name="Ovrebo C."/>
            <person name="Racz N."/>
            <person name="Riley R."/>
            <person name="Savchenko A."/>
            <person name="Shiryaev A."/>
            <person name="Soop K."/>
            <person name="Spirin V."/>
            <person name="Szebenyi C."/>
            <person name="Tomsovsky M."/>
            <person name="Tulloss R.E."/>
            <person name="Uehling J."/>
            <person name="Grigoriev I.V."/>
            <person name="Vagvolgyi C."/>
            <person name="Papp T."/>
            <person name="Martin F.M."/>
            <person name="Miettinen O."/>
            <person name="Hibbett D.S."/>
            <person name="Nagy L.G."/>
        </authorList>
    </citation>
    <scope>NUCLEOTIDE SEQUENCE [LARGE SCALE GENOMIC DNA]</scope>
    <source>
        <strain evidence="6 7">OMC1185</strain>
    </source>
</reference>
<dbReference type="InterPro" id="IPR059179">
    <property type="entry name" value="MLKL-like_MCAfunc"/>
</dbReference>
<dbReference type="GO" id="GO:0007166">
    <property type="term" value="P:cell surface receptor signaling pathway"/>
    <property type="evidence" value="ECO:0007669"/>
    <property type="project" value="InterPro"/>
</dbReference>
<evidence type="ECO:0000256" key="2">
    <source>
        <dbReference type="SAM" id="MobiDB-lite"/>
    </source>
</evidence>
<feature type="compositionally biased region" description="Polar residues" evidence="2">
    <location>
        <begin position="657"/>
        <end position="667"/>
    </location>
</feature>
<proteinExistence type="predicted"/>
<organism evidence="6 7">
    <name type="scientific">Heliocybe sulcata</name>
    <dbReference type="NCBI Taxonomy" id="5364"/>
    <lineage>
        <taxon>Eukaryota</taxon>
        <taxon>Fungi</taxon>
        <taxon>Dikarya</taxon>
        <taxon>Basidiomycota</taxon>
        <taxon>Agaricomycotina</taxon>
        <taxon>Agaricomycetes</taxon>
        <taxon>Gloeophyllales</taxon>
        <taxon>Gloeophyllaceae</taxon>
        <taxon>Heliocybe</taxon>
    </lineage>
</organism>
<dbReference type="Gene3D" id="1.20.930.20">
    <property type="entry name" value="Adaptor protein Cbl, N-terminal domain"/>
    <property type="match status" value="1"/>
</dbReference>
<dbReference type="InterPro" id="IPR000719">
    <property type="entry name" value="Prot_kinase_dom"/>
</dbReference>
<feature type="domain" description="Protein kinase" evidence="4">
    <location>
        <begin position="227"/>
        <end position="487"/>
    </location>
</feature>
<dbReference type="Gene3D" id="1.20.870.10">
    <property type="entry name" value="Son of sevenless (SoS) protein Chain: S domain 1"/>
    <property type="match status" value="1"/>
</dbReference>
<feature type="domain" description="N-terminal Ras-GEF" evidence="5">
    <location>
        <begin position="748"/>
        <end position="871"/>
    </location>
</feature>
<dbReference type="InterPro" id="IPR001245">
    <property type="entry name" value="Ser-Thr/Tyr_kinase_cat_dom"/>
</dbReference>
<dbReference type="PROSITE" id="PS50009">
    <property type="entry name" value="RASGEF_CAT"/>
    <property type="match status" value="1"/>
</dbReference>
<name>A0A5C3NEI6_9AGAM</name>
<gene>
    <name evidence="6" type="ORF">OE88DRAFT_1030281</name>
</gene>
<protein>
    <submittedName>
        <fullName evidence="6">Uncharacterized protein</fullName>
    </submittedName>
</protein>
<dbReference type="CDD" id="cd21037">
    <property type="entry name" value="MLKL_NTD"/>
    <property type="match status" value="1"/>
</dbReference>
<dbReference type="Pfam" id="PF07714">
    <property type="entry name" value="PK_Tyr_Ser-Thr"/>
    <property type="match status" value="1"/>
</dbReference>
<dbReference type="Pfam" id="PF00617">
    <property type="entry name" value="RasGEF"/>
    <property type="match status" value="1"/>
</dbReference>
<dbReference type="GO" id="GO:0004674">
    <property type="term" value="F:protein serine/threonine kinase activity"/>
    <property type="evidence" value="ECO:0007669"/>
    <property type="project" value="TreeGrafter"/>
</dbReference>
<evidence type="ECO:0000259" key="5">
    <source>
        <dbReference type="PROSITE" id="PS50212"/>
    </source>
</evidence>
<evidence type="ECO:0000259" key="3">
    <source>
        <dbReference type="PROSITE" id="PS50009"/>
    </source>
</evidence>
<sequence length="1159" mass="129873">MSMVPTLADWLGNCCPGLDHAIHVLNEIYTVVKNVKVYRRQCTSLADRCRALLWTLDESLRHTDMEGTDVQHAADVAEATMQHVLHRLETWGALSRIKSILQQSDIHEGIEESNRKLDSCADQLHISLEIINNRYQREQRDVLARDHAEIRELLQSILSDQNDRNTIIGLGESAVQSVMQSAQEELLHSPTNSRSQSEDSLARGLWHLQRETHFIPPLSNLTGQVTDISRFPVSSGGYNDIYTGKWLGAEKVALALPRPIVSATARRKFLKEVEIWRHLQHPNVARLYGITYVDDQHFTVSPWQENGTAMEYVLAHPEVDRLRLLTEVASGLEYLHLNRVVHGDLRGANVLISDTGRALISDFGLSKVIEEVAVTTSTGIAPSRWTAPELHREHVSVSPQTDAWSFGMLCLELMTGQRPFHYISRDMEAVLHIIQGALPHRPDSGVIQDGLWDLMIACWQSEPGRRPPMSDVSAYMRRLDEDPHSLFLGTIIGPSLSESPGRMADTEFAAPSAGPPQLSRPTEEHRHRDSTSRTSQDGRGLPGLSPSQPVNIRAAGSHSPVPSSRGLTREPSDSSSIFLESVPSDSPTSPVVSSLWQSTSRKSEEGRAQSRNQPGSLSMTRPSAGEPSLSNPPLRTSTSENGSARPGRSTGHDWSEHASQNLSTTPIDASPTRPTYAAPLDSPGQVAYPSPKSDLGRPSLSHSLESSYMAPTIESSMSGHSPQLDQTSLNEDVQNAVMDSAPEVVFADGDVIAGGTAEGLVEQLLRPDRESYRRVFLSTYRLFLTPMELYTCLIRRFDETHRLNEGEIPLQYRSTIRYNVLSVFTEWLRTRDIDKESAVLCHMKRFADSVDNSCVDTRLAREIVGMIDPKLKAFESAQQTSLPLDRLSTTMVSAEHVTHRKLAAALTVLEGCNYSNITHTDWILHFRTPSVRSCIDVALETGIQLQNWVKRSILRLDDVEKRAKRYKFFFDTAEACGKLHNYASLAAIAQAMQSPVINQLHVTQERALRNRNHIQKLYDMVDEQGDYQNYRRATEACNNICVPVISVHLSDVRRRCTEASMIEYNGRYLLNFQRCTQLDRYIKELPRYTQPDLGKDKDAGVSAYLQYHLNRYPKDNQHERELEAISQDILQVEAVLKSTRYASIFAAGFDPIASSSRRT</sequence>
<feature type="compositionally biased region" description="Polar residues" evidence="2">
    <location>
        <begin position="609"/>
        <end position="621"/>
    </location>
</feature>
<dbReference type="PROSITE" id="PS00109">
    <property type="entry name" value="PROTEIN_KINASE_TYR"/>
    <property type="match status" value="1"/>
</dbReference>
<dbReference type="Gene3D" id="1.10.510.10">
    <property type="entry name" value="Transferase(Phosphotransferase) domain 1"/>
    <property type="match status" value="1"/>
</dbReference>
<dbReference type="Gene3D" id="1.10.840.10">
    <property type="entry name" value="Ras guanine-nucleotide exchange factors catalytic domain"/>
    <property type="match status" value="1"/>
</dbReference>
<dbReference type="Pfam" id="PF00618">
    <property type="entry name" value="RasGEF_N"/>
    <property type="match status" value="1"/>
</dbReference>
<dbReference type="SMART" id="SM00147">
    <property type="entry name" value="RasGEF"/>
    <property type="match status" value="1"/>
</dbReference>
<dbReference type="Proteomes" id="UP000305948">
    <property type="component" value="Unassembled WGS sequence"/>
</dbReference>
<dbReference type="PANTHER" id="PTHR44329">
    <property type="entry name" value="SERINE/THREONINE-PROTEIN KINASE TNNI3K-RELATED"/>
    <property type="match status" value="1"/>
</dbReference>
<dbReference type="InterPro" id="IPR036537">
    <property type="entry name" value="Adaptor_Cbl_N_dom_sf"/>
</dbReference>
<dbReference type="AlphaFoldDB" id="A0A5C3NEI6"/>
<keyword evidence="7" id="KW-1185">Reference proteome</keyword>
<dbReference type="InterPro" id="IPR001895">
    <property type="entry name" value="RASGEF_cat_dom"/>
</dbReference>
<evidence type="ECO:0000313" key="7">
    <source>
        <dbReference type="Proteomes" id="UP000305948"/>
    </source>
</evidence>
<dbReference type="OrthoDB" id="4062651at2759"/>
<feature type="region of interest" description="Disordered" evidence="2">
    <location>
        <begin position="498"/>
        <end position="702"/>
    </location>
</feature>
<dbReference type="EMBL" id="ML213505">
    <property type="protein sequence ID" value="TFK55297.1"/>
    <property type="molecule type" value="Genomic_DNA"/>
</dbReference>
<keyword evidence="1" id="KW-0344">Guanine-nucleotide releasing factor</keyword>
<dbReference type="InterPro" id="IPR000651">
    <property type="entry name" value="Ras-like_Gua-exchang_fac_N"/>
</dbReference>
<dbReference type="CDD" id="cd06224">
    <property type="entry name" value="REM"/>
    <property type="match status" value="1"/>
</dbReference>
<dbReference type="GO" id="GO:0005085">
    <property type="term" value="F:guanyl-nucleotide exchange factor activity"/>
    <property type="evidence" value="ECO:0007669"/>
    <property type="project" value="UniProtKB-KW"/>
</dbReference>
<evidence type="ECO:0000313" key="6">
    <source>
        <dbReference type="EMBL" id="TFK55297.1"/>
    </source>
</evidence>
<dbReference type="InterPro" id="IPR008266">
    <property type="entry name" value="Tyr_kinase_AS"/>
</dbReference>
<dbReference type="Pfam" id="PF22215">
    <property type="entry name" value="MLKL_N"/>
    <property type="match status" value="1"/>
</dbReference>
<dbReference type="PROSITE" id="PS50212">
    <property type="entry name" value="RASGEF_NTER"/>
    <property type="match status" value="1"/>
</dbReference>
<dbReference type="InterPro" id="IPR036964">
    <property type="entry name" value="RASGEF_cat_dom_sf"/>
</dbReference>
<dbReference type="InterPro" id="IPR011009">
    <property type="entry name" value="Kinase-like_dom_sf"/>
</dbReference>
<dbReference type="InterPro" id="IPR023578">
    <property type="entry name" value="Ras_GEF_dom_sf"/>
</dbReference>
<dbReference type="GO" id="GO:0005524">
    <property type="term" value="F:ATP binding"/>
    <property type="evidence" value="ECO:0007669"/>
    <property type="project" value="InterPro"/>
</dbReference>